<organism evidence="1 2">
    <name type="scientific">Perkinsus chesapeaki</name>
    <name type="common">Clam parasite</name>
    <name type="synonym">Perkinsus andrewsi</name>
    <dbReference type="NCBI Taxonomy" id="330153"/>
    <lineage>
        <taxon>Eukaryota</taxon>
        <taxon>Sar</taxon>
        <taxon>Alveolata</taxon>
        <taxon>Perkinsozoa</taxon>
        <taxon>Perkinsea</taxon>
        <taxon>Perkinsida</taxon>
        <taxon>Perkinsidae</taxon>
        <taxon>Perkinsus</taxon>
    </lineage>
</organism>
<protein>
    <submittedName>
        <fullName evidence="1">Uncharacterized protein</fullName>
    </submittedName>
</protein>
<accession>A0A7J6MUU3</accession>
<dbReference type="PANTHER" id="PTHR38899">
    <property type="entry name" value="DOMAIN OOKINETE PROTEIN, PUTATIVE-RELATED"/>
    <property type="match status" value="1"/>
</dbReference>
<evidence type="ECO:0000313" key="2">
    <source>
        <dbReference type="Proteomes" id="UP000591131"/>
    </source>
</evidence>
<dbReference type="EMBL" id="JAAPAO010000048">
    <property type="protein sequence ID" value="KAF4675379.1"/>
    <property type="molecule type" value="Genomic_DNA"/>
</dbReference>
<dbReference type="AlphaFoldDB" id="A0A7J6MUU3"/>
<dbReference type="Proteomes" id="UP000591131">
    <property type="component" value="Unassembled WGS sequence"/>
</dbReference>
<keyword evidence="2" id="KW-1185">Reference proteome</keyword>
<dbReference type="PANTHER" id="PTHR38899:SF1">
    <property type="entry name" value="PROTEIN KINASE"/>
    <property type="match status" value="1"/>
</dbReference>
<comment type="caution">
    <text evidence="1">The sequence shown here is derived from an EMBL/GenBank/DDBJ whole genome shotgun (WGS) entry which is preliminary data.</text>
</comment>
<name>A0A7J6MUU3_PERCH</name>
<proteinExistence type="predicted"/>
<dbReference type="OrthoDB" id="420410at2759"/>
<gene>
    <name evidence="1" type="ORF">FOL47_007837</name>
</gene>
<reference evidence="1 2" key="1">
    <citation type="submission" date="2020-04" db="EMBL/GenBank/DDBJ databases">
        <title>Perkinsus chesapeaki whole genome sequence.</title>
        <authorList>
            <person name="Bogema D.R."/>
        </authorList>
    </citation>
    <scope>NUCLEOTIDE SEQUENCE [LARGE SCALE GENOMIC DNA]</scope>
    <source>
        <strain evidence="1">ATCC PRA-425</strain>
    </source>
</reference>
<sequence length="214" mass="24706">MSLTLDLRYRRPLAKCSEMAIRLLENASAISHVVIVTLATAPWVTISIQNFMPELGPVIERLKIPVIYAKETVSPEEQRRARKAGLCVPAYMKEVAMKKQLKLFYSRYEMQSWKNVLSIGDSVFERRALQEVIADRNYDQNFSKICRKKTMKMISHPSITQLIPQLEILSAWIPYMLAHDGDFDLDIEDNQECLLRLHDFICRPENLPPVNGRA</sequence>
<evidence type="ECO:0000313" key="1">
    <source>
        <dbReference type="EMBL" id="KAF4675379.1"/>
    </source>
</evidence>